<keyword evidence="3" id="KW-1185">Reference proteome</keyword>
<dbReference type="Proteomes" id="UP000799640">
    <property type="component" value="Unassembled WGS sequence"/>
</dbReference>
<gene>
    <name evidence="2" type="ORF">EJ06DRAFT_351124</name>
</gene>
<evidence type="ECO:0000256" key="1">
    <source>
        <dbReference type="SAM" id="MobiDB-lite"/>
    </source>
</evidence>
<sequence length="169" mass="18913">MIPPAHFPTLSSRSDQAERKLKVKQKPFRRLPHSTIRALLALRPRLSLRHNEACHPLHFTSSSFPPSHLIPSPPSTLTHSIPPSKLPSPNLQLLHLQYFPLPPKHHTRRALGGNPLPPLTKGNKRSHPNTHNTLQGRHAAAPTAPKRQTACFEQYKNPPTALRCSLHPP</sequence>
<evidence type="ECO:0000313" key="2">
    <source>
        <dbReference type="EMBL" id="KAF2401601.1"/>
    </source>
</evidence>
<proteinExistence type="predicted"/>
<dbReference type="AlphaFoldDB" id="A0A6G1I0A8"/>
<dbReference type="EMBL" id="ML996692">
    <property type="protein sequence ID" value="KAF2401601.1"/>
    <property type="molecule type" value="Genomic_DNA"/>
</dbReference>
<accession>A0A6G1I0A8</accession>
<organism evidence="2 3">
    <name type="scientific">Trichodelitschia bisporula</name>
    <dbReference type="NCBI Taxonomy" id="703511"/>
    <lineage>
        <taxon>Eukaryota</taxon>
        <taxon>Fungi</taxon>
        <taxon>Dikarya</taxon>
        <taxon>Ascomycota</taxon>
        <taxon>Pezizomycotina</taxon>
        <taxon>Dothideomycetes</taxon>
        <taxon>Dothideomycetes incertae sedis</taxon>
        <taxon>Phaeotrichales</taxon>
        <taxon>Phaeotrichaceae</taxon>
        <taxon>Trichodelitschia</taxon>
    </lineage>
</organism>
<reference evidence="2" key="1">
    <citation type="journal article" date="2020" name="Stud. Mycol.">
        <title>101 Dothideomycetes genomes: a test case for predicting lifestyles and emergence of pathogens.</title>
        <authorList>
            <person name="Haridas S."/>
            <person name="Albert R."/>
            <person name="Binder M."/>
            <person name="Bloem J."/>
            <person name="Labutti K."/>
            <person name="Salamov A."/>
            <person name="Andreopoulos B."/>
            <person name="Baker S."/>
            <person name="Barry K."/>
            <person name="Bills G."/>
            <person name="Bluhm B."/>
            <person name="Cannon C."/>
            <person name="Castanera R."/>
            <person name="Culley D."/>
            <person name="Daum C."/>
            <person name="Ezra D."/>
            <person name="Gonzalez J."/>
            <person name="Henrissat B."/>
            <person name="Kuo A."/>
            <person name="Liang C."/>
            <person name="Lipzen A."/>
            <person name="Lutzoni F."/>
            <person name="Magnuson J."/>
            <person name="Mondo S."/>
            <person name="Nolan M."/>
            <person name="Ohm R."/>
            <person name="Pangilinan J."/>
            <person name="Park H.-J."/>
            <person name="Ramirez L."/>
            <person name="Alfaro M."/>
            <person name="Sun H."/>
            <person name="Tritt A."/>
            <person name="Yoshinaga Y."/>
            <person name="Zwiers L.-H."/>
            <person name="Turgeon B."/>
            <person name="Goodwin S."/>
            <person name="Spatafora J."/>
            <person name="Crous P."/>
            <person name="Grigoriev I."/>
        </authorList>
    </citation>
    <scope>NUCLEOTIDE SEQUENCE</scope>
    <source>
        <strain evidence="2">CBS 262.69</strain>
    </source>
</reference>
<evidence type="ECO:0000313" key="3">
    <source>
        <dbReference type="Proteomes" id="UP000799640"/>
    </source>
</evidence>
<feature type="region of interest" description="Disordered" evidence="1">
    <location>
        <begin position="110"/>
        <end position="148"/>
    </location>
</feature>
<protein>
    <submittedName>
        <fullName evidence="2">Uncharacterized protein</fullName>
    </submittedName>
</protein>
<name>A0A6G1I0A8_9PEZI</name>